<evidence type="ECO:0000256" key="1">
    <source>
        <dbReference type="ARBA" id="ARBA00004514"/>
    </source>
</evidence>
<protein>
    <recommendedName>
        <fullName evidence="6">Flagellar secretion chaperone FliS</fullName>
    </recommendedName>
</protein>
<reference evidence="7 8" key="1">
    <citation type="submission" date="2019-10" db="EMBL/GenBank/DDBJ databases">
        <title>Alkaliphilus serpentinus sp. nov. and Alkaliphilus pronyensis sp. nov., two novel anaerobic alkaliphilic species isolated from the serpentinized-hosted hydrothermal field of the Prony Bay (New Caledonia).</title>
        <authorList>
            <person name="Postec A."/>
        </authorList>
    </citation>
    <scope>NUCLEOTIDE SEQUENCE [LARGE SCALE GENOMIC DNA]</scope>
    <source>
        <strain evidence="7 8">LacT</strain>
    </source>
</reference>
<proteinExistence type="inferred from homology"/>
<name>A0A833HQK3_9FIRM</name>
<dbReference type="CDD" id="cd16098">
    <property type="entry name" value="FliS"/>
    <property type="match status" value="1"/>
</dbReference>
<dbReference type="Proteomes" id="UP000465601">
    <property type="component" value="Unassembled WGS sequence"/>
</dbReference>
<sequence>MAINNPYNQYKESSIKTATPQELTLMLYNGALKFMNQGKLYIEQKDIPKTNEALMRSQDIIQELNITLDMNYDISKNLRALYVYIIEKLVDSNIYKSTESLNEAIEMVTELRDTWKEAMKLAKMGK</sequence>
<keyword evidence="8" id="KW-1185">Reference proteome</keyword>
<keyword evidence="4 6" id="KW-1005">Bacterial flagellum biogenesis</keyword>
<organism evidence="7 8">
    <name type="scientific">Alkaliphilus serpentinus</name>
    <dbReference type="NCBI Taxonomy" id="1482731"/>
    <lineage>
        <taxon>Bacteria</taxon>
        <taxon>Bacillati</taxon>
        <taxon>Bacillota</taxon>
        <taxon>Clostridia</taxon>
        <taxon>Peptostreptococcales</taxon>
        <taxon>Natronincolaceae</taxon>
        <taxon>Alkaliphilus</taxon>
    </lineage>
</organism>
<dbReference type="GO" id="GO:0071973">
    <property type="term" value="P:bacterial-type flagellum-dependent cell motility"/>
    <property type="evidence" value="ECO:0007669"/>
    <property type="project" value="TreeGrafter"/>
</dbReference>
<dbReference type="SUPFAM" id="SSF101116">
    <property type="entry name" value="Flagellar export chaperone FliS"/>
    <property type="match status" value="1"/>
</dbReference>
<dbReference type="RefSeq" id="WP_151864877.1">
    <property type="nucleotide sequence ID" value="NZ_WBZB01000011.1"/>
</dbReference>
<evidence type="ECO:0000256" key="5">
    <source>
        <dbReference type="ARBA" id="ARBA00023186"/>
    </source>
</evidence>
<dbReference type="GO" id="GO:0044780">
    <property type="term" value="P:bacterial-type flagellum assembly"/>
    <property type="evidence" value="ECO:0007669"/>
    <property type="project" value="InterPro"/>
</dbReference>
<dbReference type="OrthoDB" id="1524959at2"/>
<evidence type="ECO:0000313" key="7">
    <source>
        <dbReference type="EMBL" id="KAB3532050.1"/>
    </source>
</evidence>
<dbReference type="Gene3D" id="1.20.120.340">
    <property type="entry name" value="Flagellar protein FliS"/>
    <property type="match status" value="1"/>
</dbReference>
<evidence type="ECO:0000256" key="3">
    <source>
        <dbReference type="ARBA" id="ARBA00022490"/>
    </source>
</evidence>
<keyword evidence="5" id="KW-0143">Chaperone</keyword>
<accession>A0A833HQK3</accession>
<evidence type="ECO:0000313" key="8">
    <source>
        <dbReference type="Proteomes" id="UP000465601"/>
    </source>
</evidence>
<keyword evidence="7" id="KW-0282">Flagellum</keyword>
<dbReference type="InterPro" id="IPR036584">
    <property type="entry name" value="FliS_sf"/>
</dbReference>
<dbReference type="PANTHER" id="PTHR34773:SF1">
    <property type="entry name" value="FLAGELLAR SECRETION CHAPERONE FLIS"/>
    <property type="match status" value="1"/>
</dbReference>
<dbReference type="AlphaFoldDB" id="A0A833HQK3"/>
<keyword evidence="7" id="KW-0969">Cilium</keyword>
<keyword evidence="7" id="KW-0966">Cell projection</keyword>
<dbReference type="NCBIfam" id="TIGR00208">
    <property type="entry name" value="fliS"/>
    <property type="match status" value="1"/>
</dbReference>
<evidence type="ECO:0000256" key="2">
    <source>
        <dbReference type="ARBA" id="ARBA00008787"/>
    </source>
</evidence>
<dbReference type="PIRSF" id="PIRSF039090">
    <property type="entry name" value="Flis"/>
    <property type="match status" value="1"/>
</dbReference>
<dbReference type="EMBL" id="WBZB01000011">
    <property type="protein sequence ID" value="KAB3532050.1"/>
    <property type="molecule type" value="Genomic_DNA"/>
</dbReference>
<dbReference type="Pfam" id="PF02561">
    <property type="entry name" value="FliS"/>
    <property type="match status" value="1"/>
</dbReference>
<comment type="caution">
    <text evidence="7">The sequence shown here is derived from an EMBL/GenBank/DDBJ whole genome shotgun (WGS) entry which is preliminary data.</text>
</comment>
<evidence type="ECO:0000256" key="6">
    <source>
        <dbReference type="PIRNR" id="PIRNR039090"/>
    </source>
</evidence>
<evidence type="ECO:0000256" key="4">
    <source>
        <dbReference type="ARBA" id="ARBA00022795"/>
    </source>
</evidence>
<gene>
    <name evidence="7" type="primary">fliS</name>
    <name evidence="7" type="ORF">F8153_02995</name>
</gene>
<dbReference type="PANTHER" id="PTHR34773">
    <property type="entry name" value="FLAGELLAR SECRETION CHAPERONE FLIS"/>
    <property type="match status" value="1"/>
</dbReference>
<dbReference type="InterPro" id="IPR003713">
    <property type="entry name" value="FliS"/>
</dbReference>
<comment type="similarity">
    <text evidence="2 6">Belongs to the FliS family.</text>
</comment>
<keyword evidence="3 6" id="KW-0963">Cytoplasm</keyword>
<comment type="subcellular location">
    <subcellularLocation>
        <location evidence="1 6">Cytoplasm</location>
        <location evidence="1 6">Cytosol</location>
    </subcellularLocation>
</comment>
<dbReference type="GO" id="GO:0005829">
    <property type="term" value="C:cytosol"/>
    <property type="evidence" value="ECO:0007669"/>
    <property type="project" value="UniProtKB-SubCell"/>
</dbReference>